<dbReference type="Proteomes" id="UP000565455">
    <property type="component" value="Unassembled WGS sequence"/>
</dbReference>
<comment type="caution">
    <text evidence="2">The sequence shown here is derived from an EMBL/GenBank/DDBJ whole genome shotgun (WGS) entry which is preliminary data.</text>
</comment>
<evidence type="ECO:0000256" key="1">
    <source>
        <dbReference type="SAM" id="MobiDB-lite"/>
    </source>
</evidence>
<gene>
    <name evidence="2" type="ORF">GGQ91_002490</name>
</gene>
<feature type="compositionally biased region" description="Basic and acidic residues" evidence="1">
    <location>
        <begin position="73"/>
        <end position="86"/>
    </location>
</feature>
<accession>A0ABR6DBE3</accession>
<reference evidence="2 3" key="1">
    <citation type="submission" date="2020-08" db="EMBL/GenBank/DDBJ databases">
        <title>Genomic Encyclopedia of Type Strains, Phase IV (KMG-IV): sequencing the most valuable type-strain genomes for metagenomic binning, comparative biology and taxonomic classification.</title>
        <authorList>
            <person name="Goeker M."/>
        </authorList>
    </citation>
    <scope>NUCLEOTIDE SEQUENCE [LARGE SCALE GENOMIC DNA]</scope>
    <source>
        <strain evidence="2 3">DSM 5686</strain>
    </source>
</reference>
<dbReference type="EMBL" id="JACJIM010000003">
    <property type="protein sequence ID" value="MBA9063102.1"/>
    <property type="molecule type" value="Genomic_DNA"/>
</dbReference>
<keyword evidence="3" id="KW-1185">Reference proteome</keyword>
<protein>
    <submittedName>
        <fullName evidence="2">Uncharacterized protein</fullName>
    </submittedName>
</protein>
<proteinExistence type="predicted"/>
<feature type="region of interest" description="Disordered" evidence="1">
    <location>
        <begin position="63"/>
        <end position="97"/>
    </location>
</feature>
<evidence type="ECO:0000313" key="3">
    <source>
        <dbReference type="Proteomes" id="UP000565455"/>
    </source>
</evidence>
<organism evidence="2 3">
    <name type="scientific">Methylobacterium fujisawaense</name>
    <dbReference type="NCBI Taxonomy" id="107400"/>
    <lineage>
        <taxon>Bacteria</taxon>
        <taxon>Pseudomonadati</taxon>
        <taxon>Pseudomonadota</taxon>
        <taxon>Alphaproteobacteria</taxon>
        <taxon>Hyphomicrobiales</taxon>
        <taxon>Methylobacteriaceae</taxon>
        <taxon>Methylobacterium</taxon>
    </lineage>
</organism>
<dbReference type="RefSeq" id="WP_182592041.1">
    <property type="nucleotide sequence ID" value="NZ_JACJIM010000003.1"/>
</dbReference>
<dbReference type="GeneID" id="96604192"/>
<evidence type="ECO:0000313" key="2">
    <source>
        <dbReference type="EMBL" id="MBA9063102.1"/>
    </source>
</evidence>
<sequence length="97" mass="10602">MSDGAFVTSLPRHLGVLREGVEQHVPATAANVLMRNGLITLLAWAERMAELLVEKTALPAQQQFHAPLGDRSPVVEEPRVPRRGGCDPRLPGNRPHP</sequence>
<name>A0ABR6DBE3_9HYPH</name>